<sequence>MAHQLADETLAEILADSLAVDDADFAVTDAKVSPFATVRESSSSVLAVCKRWARVGTPLL</sequence>
<accession>A0A166MAZ9</accession>
<name>A0A166MAZ9_EXIGL</name>
<dbReference type="AlphaFoldDB" id="A0A166MAZ9"/>
<evidence type="ECO:0000313" key="1">
    <source>
        <dbReference type="EMBL" id="KZV77836.1"/>
    </source>
</evidence>
<organism evidence="1 2">
    <name type="scientific">Exidia glandulosa HHB12029</name>
    <dbReference type="NCBI Taxonomy" id="1314781"/>
    <lineage>
        <taxon>Eukaryota</taxon>
        <taxon>Fungi</taxon>
        <taxon>Dikarya</taxon>
        <taxon>Basidiomycota</taxon>
        <taxon>Agaricomycotina</taxon>
        <taxon>Agaricomycetes</taxon>
        <taxon>Auriculariales</taxon>
        <taxon>Exidiaceae</taxon>
        <taxon>Exidia</taxon>
    </lineage>
</organism>
<keyword evidence="2" id="KW-1185">Reference proteome</keyword>
<dbReference type="Proteomes" id="UP000077266">
    <property type="component" value="Unassembled WGS sequence"/>
</dbReference>
<protein>
    <submittedName>
        <fullName evidence="1">Uncharacterized protein</fullName>
    </submittedName>
</protein>
<evidence type="ECO:0000313" key="2">
    <source>
        <dbReference type="Proteomes" id="UP000077266"/>
    </source>
</evidence>
<dbReference type="InParanoid" id="A0A166MAZ9"/>
<dbReference type="EMBL" id="KV427489">
    <property type="protein sequence ID" value="KZV77836.1"/>
    <property type="molecule type" value="Genomic_DNA"/>
</dbReference>
<feature type="non-terminal residue" evidence="1">
    <location>
        <position position="60"/>
    </location>
</feature>
<proteinExistence type="predicted"/>
<gene>
    <name evidence="1" type="ORF">EXIGLDRAFT_784721</name>
</gene>
<reference evidence="1 2" key="1">
    <citation type="journal article" date="2016" name="Mol. Biol. Evol.">
        <title>Comparative Genomics of Early-Diverging Mushroom-Forming Fungi Provides Insights into the Origins of Lignocellulose Decay Capabilities.</title>
        <authorList>
            <person name="Nagy L.G."/>
            <person name="Riley R."/>
            <person name="Tritt A."/>
            <person name="Adam C."/>
            <person name="Daum C."/>
            <person name="Floudas D."/>
            <person name="Sun H."/>
            <person name="Yadav J.S."/>
            <person name="Pangilinan J."/>
            <person name="Larsson K.H."/>
            <person name="Matsuura K."/>
            <person name="Barry K."/>
            <person name="Labutti K."/>
            <person name="Kuo R."/>
            <person name="Ohm R.A."/>
            <person name="Bhattacharya S.S."/>
            <person name="Shirouzu T."/>
            <person name="Yoshinaga Y."/>
            <person name="Martin F.M."/>
            <person name="Grigoriev I.V."/>
            <person name="Hibbett D.S."/>
        </authorList>
    </citation>
    <scope>NUCLEOTIDE SEQUENCE [LARGE SCALE GENOMIC DNA]</scope>
    <source>
        <strain evidence="1 2">HHB12029</strain>
    </source>
</reference>